<dbReference type="GO" id="GO:0009279">
    <property type="term" value="C:cell outer membrane"/>
    <property type="evidence" value="ECO:0007669"/>
    <property type="project" value="UniProtKB-SubCell"/>
</dbReference>
<keyword evidence="17" id="KW-0675">Receptor</keyword>
<dbReference type="AlphaFoldDB" id="A0A4R3MYF7"/>
<comment type="similarity">
    <text evidence="12 13">Belongs to the TonB-dependent receptor family.</text>
</comment>
<comment type="caution">
    <text evidence="17">The sequence shown here is derived from an EMBL/GenBank/DDBJ whole genome shotgun (WGS) entry which is preliminary data.</text>
</comment>
<protein>
    <submittedName>
        <fullName evidence="17">Iron complex outermembrane receptor protein</fullName>
    </submittedName>
</protein>
<dbReference type="InterPro" id="IPR037066">
    <property type="entry name" value="Plug_dom_sf"/>
</dbReference>
<sequence>MQRHTPLLMLLYPALAIGQTALAASDAELPTVEVRASPVPSVAPLSGQDYSASRVTADGIATFGGPAQTNPYRALDLMPSVNLSGTDAYGLSVDQNFMRIRGVSAYSYSNLAVTVNGTPSSVSAGRGGVGNLFDLENLDGLTLWRGPQPANVGFGMGNLAGSLDLNIKAPTEDPGLRVRTAIGGDHFHKVFARIDTGTFNGGSRLFLSGSTAETDKWRGPGDQSRDTVNAGFNQTLGEHGNLEVYAAHNHFRRDEYRPLTYAQSQDLGTYRDFDFNAELTGIAADDVNYYAYNTQHFDENNVLARLAWDLSEDLQLRFNPYWLSNEGQRSTGKSNTVTVVDIDQEQYGATAELVARLAASQTLTLGYWSQRISTMPPPLSQKVYALDKRGRLVFSKWGILADMGDRAYESPYLQLAGESGRWRYSLGLRYLSFRIPGITSYDGTGLPDVSHDAALALDPAVNARLSTQAVTLDEWLPTLTSRWILTPSLDARTTYGRTVGNPWMGPLYSVYMSNQKAFQKAGIPLQTLWDELQLETSDTVEIGLEWHQGPLSLSPTLFYSRLRDKQVTAYDPLVGVSYLQSGVEATAYGAELEASWGLTRDWILLGGLSWNLNQLDDDIRTASQSVLATSGNQVPDAPEWMVKLGAEYRAGNWSLTPLVRYVGARFGDALNEEEVDAYTTVDLTATYRIGSVAGIQSLEVGLSLLNLFDARYIGTIDVGQDDARPGSIDYYPGAPRTLALSVSANF</sequence>
<feature type="domain" description="TonB-dependent receptor plug" evidence="16">
    <location>
        <begin position="50"/>
        <end position="153"/>
    </location>
</feature>
<dbReference type="PANTHER" id="PTHR32552:SF89">
    <property type="entry name" value="CATECHOLATE SIDEROPHORE RECEPTOR FIU"/>
    <property type="match status" value="1"/>
</dbReference>
<dbReference type="SUPFAM" id="SSF56935">
    <property type="entry name" value="Porins"/>
    <property type="match status" value="1"/>
</dbReference>
<feature type="domain" description="TonB-dependent receptor-like beta-barrel" evidence="15">
    <location>
        <begin position="247"/>
        <end position="707"/>
    </location>
</feature>
<evidence type="ECO:0000256" key="8">
    <source>
        <dbReference type="ARBA" id="ARBA00023065"/>
    </source>
</evidence>
<evidence type="ECO:0000256" key="12">
    <source>
        <dbReference type="PROSITE-ProRule" id="PRU01360"/>
    </source>
</evidence>
<dbReference type="InterPro" id="IPR012910">
    <property type="entry name" value="Plug_dom"/>
</dbReference>
<keyword evidence="5 12" id="KW-0812">Transmembrane</keyword>
<feature type="chain" id="PRO_5020411584" evidence="14">
    <location>
        <begin position="24"/>
        <end position="746"/>
    </location>
</feature>
<dbReference type="OrthoDB" id="9760620at2"/>
<name>A0A4R3MYF7_9GAMM</name>
<evidence type="ECO:0000256" key="3">
    <source>
        <dbReference type="ARBA" id="ARBA00022452"/>
    </source>
</evidence>
<dbReference type="EMBL" id="SMAO01000004">
    <property type="protein sequence ID" value="TCT21424.1"/>
    <property type="molecule type" value="Genomic_DNA"/>
</dbReference>
<keyword evidence="11 12" id="KW-0998">Cell outer membrane</keyword>
<evidence type="ECO:0000259" key="16">
    <source>
        <dbReference type="Pfam" id="PF07715"/>
    </source>
</evidence>
<evidence type="ECO:0000256" key="10">
    <source>
        <dbReference type="ARBA" id="ARBA00023136"/>
    </source>
</evidence>
<evidence type="ECO:0000256" key="1">
    <source>
        <dbReference type="ARBA" id="ARBA00004571"/>
    </source>
</evidence>
<evidence type="ECO:0000256" key="5">
    <source>
        <dbReference type="ARBA" id="ARBA00022692"/>
    </source>
</evidence>
<dbReference type="GO" id="GO:0015344">
    <property type="term" value="F:siderophore uptake transmembrane transporter activity"/>
    <property type="evidence" value="ECO:0007669"/>
    <property type="project" value="TreeGrafter"/>
</dbReference>
<reference evidence="17 18" key="1">
    <citation type="submission" date="2019-03" db="EMBL/GenBank/DDBJ databases">
        <title>Genomic Encyclopedia of Type Strains, Phase IV (KMG-IV): sequencing the most valuable type-strain genomes for metagenomic binning, comparative biology and taxonomic classification.</title>
        <authorList>
            <person name="Goeker M."/>
        </authorList>
    </citation>
    <scope>NUCLEOTIDE SEQUENCE [LARGE SCALE GENOMIC DNA]</scope>
    <source>
        <strain evidence="17 18">DSM 13587</strain>
    </source>
</reference>
<keyword evidence="6 14" id="KW-0732">Signal</keyword>
<gene>
    <name evidence="17" type="ORF">EDC35_104281</name>
</gene>
<comment type="subcellular location">
    <subcellularLocation>
        <location evidence="1 12">Cell outer membrane</location>
        <topology evidence="1 12">Multi-pass membrane protein</topology>
    </subcellularLocation>
</comment>
<evidence type="ECO:0000256" key="11">
    <source>
        <dbReference type="ARBA" id="ARBA00023237"/>
    </source>
</evidence>
<keyword evidence="18" id="KW-1185">Reference proteome</keyword>
<dbReference type="PROSITE" id="PS52016">
    <property type="entry name" value="TONB_DEPENDENT_REC_3"/>
    <property type="match status" value="1"/>
</dbReference>
<feature type="signal peptide" evidence="14">
    <location>
        <begin position="1"/>
        <end position="23"/>
    </location>
</feature>
<dbReference type="InterPro" id="IPR036942">
    <property type="entry name" value="Beta-barrel_TonB_sf"/>
</dbReference>
<dbReference type="Gene3D" id="2.40.170.20">
    <property type="entry name" value="TonB-dependent receptor, beta-barrel domain"/>
    <property type="match status" value="1"/>
</dbReference>
<dbReference type="RefSeq" id="WP_132977013.1">
    <property type="nucleotide sequence ID" value="NZ_SMAO01000004.1"/>
</dbReference>
<dbReference type="Pfam" id="PF00593">
    <property type="entry name" value="TonB_dep_Rec_b-barrel"/>
    <property type="match status" value="1"/>
</dbReference>
<evidence type="ECO:0000256" key="7">
    <source>
        <dbReference type="ARBA" id="ARBA00023004"/>
    </source>
</evidence>
<keyword evidence="7" id="KW-0408">Iron</keyword>
<keyword evidence="4" id="KW-0410">Iron transport</keyword>
<keyword evidence="9 13" id="KW-0798">TonB box</keyword>
<proteinExistence type="inferred from homology"/>
<evidence type="ECO:0000256" key="4">
    <source>
        <dbReference type="ARBA" id="ARBA00022496"/>
    </source>
</evidence>
<dbReference type="InterPro" id="IPR039426">
    <property type="entry name" value="TonB-dep_rcpt-like"/>
</dbReference>
<dbReference type="PANTHER" id="PTHR32552">
    <property type="entry name" value="FERRICHROME IRON RECEPTOR-RELATED"/>
    <property type="match status" value="1"/>
</dbReference>
<organism evidence="17 18">
    <name type="scientific">Thiobaca trueperi</name>
    <dbReference type="NCBI Taxonomy" id="127458"/>
    <lineage>
        <taxon>Bacteria</taxon>
        <taxon>Pseudomonadati</taxon>
        <taxon>Pseudomonadota</taxon>
        <taxon>Gammaproteobacteria</taxon>
        <taxon>Chromatiales</taxon>
        <taxon>Chromatiaceae</taxon>
        <taxon>Thiobaca</taxon>
    </lineage>
</organism>
<evidence type="ECO:0000256" key="9">
    <source>
        <dbReference type="ARBA" id="ARBA00023077"/>
    </source>
</evidence>
<dbReference type="Gene3D" id="2.170.130.10">
    <property type="entry name" value="TonB-dependent receptor, plug domain"/>
    <property type="match status" value="1"/>
</dbReference>
<dbReference type="Pfam" id="PF07715">
    <property type="entry name" value="Plug"/>
    <property type="match status" value="1"/>
</dbReference>
<evidence type="ECO:0000313" key="17">
    <source>
        <dbReference type="EMBL" id="TCT21424.1"/>
    </source>
</evidence>
<dbReference type="Proteomes" id="UP000295717">
    <property type="component" value="Unassembled WGS sequence"/>
</dbReference>
<evidence type="ECO:0000256" key="14">
    <source>
        <dbReference type="SAM" id="SignalP"/>
    </source>
</evidence>
<dbReference type="InterPro" id="IPR000531">
    <property type="entry name" value="Beta-barrel_TonB"/>
</dbReference>
<evidence type="ECO:0000256" key="2">
    <source>
        <dbReference type="ARBA" id="ARBA00022448"/>
    </source>
</evidence>
<evidence type="ECO:0000256" key="6">
    <source>
        <dbReference type="ARBA" id="ARBA00022729"/>
    </source>
</evidence>
<accession>A0A4R3MYF7</accession>
<evidence type="ECO:0000313" key="18">
    <source>
        <dbReference type="Proteomes" id="UP000295717"/>
    </source>
</evidence>
<keyword evidence="10 12" id="KW-0472">Membrane</keyword>
<keyword evidence="3 12" id="KW-1134">Transmembrane beta strand</keyword>
<evidence type="ECO:0000259" key="15">
    <source>
        <dbReference type="Pfam" id="PF00593"/>
    </source>
</evidence>
<keyword evidence="2 12" id="KW-0813">Transport</keyword>
<keyword evidence="8" id="KW-0406">Ion transport</keyword>
<evidence type="ECO:0000256" key="13">
    <source>
        <dbReference type="RuleBase" id="RU003357"/>
    </source>
</evidence>